<protein>
    <submittedName>
        <fullName evidence="25">Uncharacterized protein</fullName>
    </submittedName>
</protein>
<evidence type="ECO:0000256" key="7">
    <source>
        <dbReference type="ARBA" id="ARBA00022840"/>
    </source>
</evidence>
<evidence type="ECO:0000259" key="19">
    <source>
        <dbReference type="Pfam" id="PF12777"/>
    </source>
</evidence>
<reference evidence="25" key="1">
    <citation type="submission" date="2021-06" db="EMBL/GenBank/DDBJ databases">
        <authorList>
            <person name="Hodson N. C."/>
            <person name="Mongue J. A."/>
            <person name="Jaron S. K."/>
        </authorList>
    </citation>
    <scope>NUCLEOTIDE SEQUENCE</scope>
</reference>
<dbReference type="Pfam" id="PF18198">
    <property type="entry name" value="AAA_lid_11"/>
    <property type="match status" value="1"/>
</dbReference>
<feature type="domain" description="Dynein heavy chain coiled coil stalk" evidence="19">
    <location>
        <begin position="2636"/>
        <end position="2982"/>
    </location>
</feature>
<evidence type="ECO:0000259" key="15">
    <source>
        <dbReference type="Pfam" id="PF03028"/>
    </source>
</evidence>
<evidence type="ECO:0000259" key="20">
    <source>
        <dbReference type="Pfam" id="PF12780"/>
    </source>
</evidence>
<dbReference type="FunFam" id="3.20.180.20:FF:000001">
    <property type="entry name" value="Dynein axonemal heavy chain 5"/>
    <property type="match status" value="1"/>
</dbReference>
<evidence type="ECO:0000256" key="11">
    <source>
        <dbReference type="ARBA" id="ARBA00023175"/>
    </source>
</evidence>
<dbReference type="InterPro" id="IPR024743">
    <property type="entry name" value="Dynein_HC_stalk"/>
</dbReference>
<evidence type="ECO:0000256" key="14">
    <source>
        <dbReference type="SAM" id="Coils"/>
    </source>
</evidence>
<evidence type="ECO:0000259" key="23">
    <source>
        <dbReference type="Pfam" id="PF18198"/>
    </source>
</evidence>
<dbReference type="Pfam" id="PF08393">
    <property type="entry name" value="DHC_N2"/>
    <property type="match status" value="1"/>
</dbReference>
<keyword evidence="10" id="KW-0969">Cilium</keyword>
<evidence type="ECO:0000259" key="18">
    <source>
        <dbReference type="Pfam" id="PF12774"/>
    </source>
</evidence>
<keyword evidence="13" id="KW-0966">Cell projection</keyword>
<feature type="domain" description="Dynein heavy chain linker" evidence="17">
    <location>
        <begin position="1292"/>
        <end position="1706"/>
    </location>
</feature>
<keyword evidence="4" id="KW-0493">Microtubule</keyword>
<keyword evidence="12" id="KW-0206">Cytoskeleton</keyword>
<dbReference type="InterPro" id="IPR013594">
    <property type="entry name" value="Dynein_heavy_tail"/>
</dbReference>
<sequence length="4054" mass="464832">MGSKGKGKDQGTIYEAGQDLRLDFIFEYVTRCFKIKQDKWTKLLTTEEYRKIVTSFLEVTDAAVLVFTLSNSGILTAMEGYATVSKTKSCYFIKKHPQYMHKEDPTFKENLIYGDLSPQLLENLVTNMEEIIGPISWVDMNDEKWPDQVVSDSKERSQIISNTLHSLKGQLKGKTWLPVPLNLLELSQDLEKDNELSEDLTLLVKKQAETVVLKWSHQVSEVLERDSMELFQNGKYPTPAEELRFWENRAEDLQCIFSQLKENKIQVINLILQKTKSRYWDRYKHMFFNVESALQEARSILAYFKPLRRHLELIASASFDSEMQELLRPMMHTVCLMWVYSPHYRLSQRIILLFRGLCNLLIESARGFLSGSLIFQLEPEEGYNKLKQVREVLELFKELYHAHKAALPHYFEEDQEVVHWDFLPNLIFTRYDVFLGRIKQLEDFFETTVEFYKLEKMEIGGSRGRQLGLEVEHIFEAFSEYFQKFSSVSYDCCDPEDNSYTQDYHIFLNKSQEIDFRISYVLVNAMQDCHTPESAFKLITVFGPLLHRPIIKEDFLGNFPSYLELLKKEMTQILEMFDEQVLGVKEVHKRTMVNRLLPPFSATVHWIKYAKDRIEMSVSQFQSLELEGISEDLVEDMLQKYRNTIKFLVDYQKETFKEWSNKIKREAPSYLNKHLLTRDSRSGALTVNGSMELAMILKEVKYLQMADFTEIPPIALTLHSKNQDLRKCFTFLHQICKWYNAIQGSITVVERSLLKSHLESIEEIAVQGESAICWKNENIFDYINSLRGPVEDIKIKLETSQANFMAIRDAVASWNTEPLFKRHGKSNYKILNIEPESEQERDQIFEFISNTSKVIQEKCQENKTLLVGDVSSGDAIEAKWTEYLHNIDEEIIGGLVKVVASSVGYLLDHTDFNITPSPLFEVHMKMEDNKITYSPPLDEDLEESFVDRMQWILWTTFQPAALVDRVCLKTGGNYLEDILQNPDLMDMRKELIERVQAAVSKALEFTQCMIKYSYIWEDDRAEHLRQFLKYGHQLTQEELDLKDQGETIPDTPPKINQFQDAIDKYVALLHEVEKFETEKLFHGWFRLNMKPFVDALRDATEQWILMFKQHLIDTVVGGLANLETFINDNEKGMMVTLVEGDLKSLISVMGILQQIKLRTKAVESMFGPTKEYIELLKKYDYELPETVFIQLEELPVRWEALLKQAGNVKMAVAPLQHHEVSSIKKRIADFDVDQQAYRDIFKEMVFFDINCPFPFNDINTAERIVAKYEGEFESIRSAAKLFEVVVPEPKDLRRCRREIRFAKQLWDYTELVNGTIDDWKMSPWQTLNTENMDLECKRMAKEVKAMDKDVKAWTLYTCLEATIRNIVSSLKSVGELQNPNIKDRHWQELLDSTKILPKFIPLLIDKFVRDERTTFADLYGLGLHNYEEEVKNVVDKAVKESSIEKTLKEFTETWAEQVYDFDMHSRTQTKLIKPSEDLIEILEDNQVQLQTIAMSKYIAFFKEEVDYWQNLLLQADNVLSSLVEVQRTWCHLESIFKGSEDIRINLPEDSARFDRIDRDFKKTLTLMYKTTNVIEGTNQPDIYSEITRIQGELSLCEKALADYLETKRLKFPRFYFVSSADLLDILATGDEPQQVGRHLPKLFDSLAGLVFETTGDADKLKYTHSMKAKDGEIVRLYEPCNCAGAVEDWLNRLEFSMRQSIRLYMEICVHAYGEKSREKWIQDYPAQVALCGTQIWWTTEVNIAFSKLEDGNETALKDYFKRQVNQLNLLISLLVGELTSQERQKVMTICTIDVHSRDVVGKLVQMRIETGSAFQWQSQLRHRWDEQEEDCFSNICDAQLRYLHEYLGNTPRLVITPLTDRCYITLTQSLHLIMGGAPAGPAGTGKTETTKDLGRALGVMVYVFNCSEQMDYRSVGSIFKGLAMTGAWGCFDEFNRISVEVLSVVAVQVKSMQDAIRDRKSRFNFMGEEIGLVEWKDGIFSVLMRDLANMPGDGPKWIVLDGDIDPMWIESLNTVMDDNKVLTLARFKLECVRPELVEQASGGLHNERSAGSGKTVLIRDALTGLPENYAVANVPFNFYTTSEMLQRVLEKPLEKKAGRNYGPPGNKQLAYFIDDLNMPMVDEYETVQPHTLIRQHMDYGHWFDRLKIQLKDIHNVQYVASMNPTAGSFTINPRLQRHFAVFSLGFPGQDSLQTIYKTILQQHLALHLPLQNPLHKMSSGIVNAALALHTKVVQSFLPTATKFHYVFNLRDLSNIFQGLLFSTSDCLKTSCDLVRLWLHESTRVYGDKLVDDKDISAFQKFAYDCFKKQFEDLDEVVILAKPLIFYHFASGAGDAKYMPVSDFVLLQNSLIDALKSYNDFNSIMNLVLFDAAVNYICRISRILESPRGNALLVGVGGSGKQSLARLAAFLSGLDVFQVTLRKGYTILELKGDLAALYLKAGQKNLGTMFLMTDAQVAEERFLVLINDMLASGEINDLLPDDEVENVLSAMRSEVKAVGLQDSRENCWKFFIDRVRKVLKTVLCFSPVGSTLRTRSRKFPAVTNSTAIVWFQEWPQEALMSVSQRFVQDIEVLPASLLDPIATFMAYVHMSVSDISKVYLANEKRYNYTTPKSFLEQIDLYGKLVTQKTNEALHKANRLESGLTKLESCAEQVEELKKTLAVQEIVLKEKNDKADELIKIVGEETAIVSVEKENAAMEEANVAVVAEEVAKIQVLCQIELEKAEPALQAAYAALNTLNKTNLTELKTFTTPPGDVVLVVAAVFILWEGTRTGKLPKDKSWKATKSQMMGDIGKFLDGLQNLNKENITPMIVEALKPYMTDPGFQPELIRAKSFAASGLCSYVINVLKFNEVWQDVAPKRKALQEATDELNRNLDKLKFLKGRIGELEEKLAILTQEFEVATEAKMKCQAEADKTNATIDLANRLVGGLASEKIRWIQSVQNFRESTVTIPGDMLLVTAFVSYMGCFTKKYRIDLLDKNWVPYLEKMIPPIPMSGNVDPLKVLTDDAEIADWNTFGLPSDRMSIENATILVNSQRWPLMIDPQLQGVKWIKSMYGTELRVIRLGQKGYLDVIEESITQGHTVLIENIMESVEPVLEPLLARNLIKKGTAIKLGDKEIDFNPKFRLILQSKLSNPHYQPEMQAQTTLINFTVTRDGLEDQLLAEVVKVERPDLEALKSQLTQQQNEFKILLLKLEDDLLFRLQSAEGDFLEDDSLVRNLETTKRTSSEVEVKAREAVITSKNIDSARELYRPASSRASLLYFILNDLNKINPIYQFSLKAFSTVFQNAIRLAVPASQVSQRVENLIDSISYSVWLYTTRGLFESDKLIFTAQMGFQIQLQREAIQPRDFDFLMRFPTTPNVQSPVDFLTNYSWGAVKSLSGVDDFRGIDRDIESGPKKWKSVVDSECPERESFPGDWRSRVGVPRLCIMRCLRPDRMMYAVSVFIEETLGSKYVKSTRLDFSQSYKETSRETPVFFILSPGVDPLKDVESLGKKIGFTIDNGKFHNVSLGQGQEVVAENALEVAGREGHWVILQNIHLVARWLPTLEKKLEQNWDSSTEDYRVFLSAEPAGRLIPQGILESSIKITNEAPTGMLANVHKALDNFNQETLETCSKELEFKAILFTLCYFHAVVAERRKFGTQGWNRSYPFNTGDLTISVNVLYNYLEANTKVPWEDLRYLFGEIMYGGHITDDWDRRLCRSYLEEFMVQESLDGEIDYAPGFPAPPSTDYVGYHNYIDELLPPESPTLYGLHPNAEIGFLTATSDTLFKTIFELQPRDSGGAGGQAATKEEKIKQILDDVMEKLPDPFNMNEVQGRAEEKTPYVVVALQECERMNMLTVRMRRSLKELDSGLKGELTMTTEMEDLGNAIFMDQVPPSWNKVAYPSTLGLASWYADLLLRVRELETWSTDFLLPPAIWLSGFFNPQSFLTAIMQSTARKQELPLDKMCLQCDVTKKTREEMTVAPKEGACIHGLFMEGARWDVMGGCIAESRLKDLFPLMPVIFMKAITQDKQDNRSTYECPVYKTRSRGPHYVWTFNLRTKERASKWVLGGVAILLQV</sequence>
<feature type="domain" description="Dynein heavy chain C-terminal" evidence="24">
    <location>
        <begin position="3758"/>
        <end position="4052"/>
    </location>
</feature>
<evidence type="ECO:0000256" key="13">
    <source>
        <dbReference type="ARBA" id="ARBA00023273"/>
    </source>
</evidence>
<dbReference type="FunFam" id="1.20.920.20:FF:000003">
    <property type="entry name" value="Dynein axonemal heavy chain 17"/>
    <property type="match status" value="1"/>
</dbReference>
<dbReference type="Pfam" id="PF12777">
    <property type="entry name" value="MT"/>
    <property type="match status" value="1"/>
</dbReference>
<evidence type="ECO:0000259" key="24">
    <source>
        <dbReference type="Pfam" id="PF18199"/>
    </source>
</evidence>
<dbReference type="FunFam" id="3.40.50.300:FF:000049">
    <property type="entry name" value="Dynein, axonemal, heavy chain 5"/>
    <property type="match status" value="1"/>
</dbReference>
<organism evidence="25 26">
    <name type="scientific">Allacma fusca</name>
    <dbReference type="NCBI Taxonomy" id="39272"/>
    <lineage>
        <taxon>Eukaryota</taxon>
        <taxon>Metazoa</taxon>
        <taxon>Ecdysozoa</taxon>
        <taxon>Arthropoda</taxon>
        <taxon>Hexapoda</taxon>
        <taxon>Collembola</taxon>
        <taxon>Symphypleona</taxon>
        <taxon>Sminthuridae</taxon>
        <taxon>Allacma</taxon>
    </lineage>
</organism>
<dbReference type="GO" id="GO:0097729">
    <property type="term" value="C:9+2 motile cilium"/>
    <property type="evidence" value="ECO:0007669"/>
    <property type="project" value="UniProtKB-ARBA"/>
</dbReference>
<dbReference type="FunFam" id="1.20.140.100:FF:000001">
    <property type="entry name" value="dynein heavy chain 17, axonemal"/>
    <property type="match status" value="1"/>
</dbReference>
<dbReference type="InterPro" id="IPR041589">
    <property type="entry name" value="DNAH3_AAA_lid_1"/>
</dbReference>
<dbReference type="Pfam" id="PF12775">
    <property type="entry name" value="AAA_7"/>
    <property type="match status" value="1"/>
</dbReference>
<keyword evidence="26" id="KW-1185">Reference proteome</keyword>
<dbReference type="InterPro" id="IPR013602">
    <property type="entry name" value="Dynein_heavy_linker"/>
</dbReference>
<keyword evidence="3" id="KW-0963">Cytoplasm</keyword>
<evidence type="ECO:0000256" key="3">
    <source>
        <dbReference type="ARBA" id="ARBA00022490"/>
    </source>
</evidence>
<comment type="similarity">
    <text evidence="2">Belongs to the dynein heavy chain family.</text>
</comment>
<dbReference type="FunFam" id="3.40.50.300:FF:000411">
    <property type="entry name" value="dynein heavy chain 17, axonemal"/>
    <property type="match status" value="1"/>
</dbReference>
<feature type="domain" description="Dynein heavy chain 3 AAA+ lid" evidence="22">
    <location>
        <begin position="2221"/>
        <end position="2318"/>
    </location>
</feature>
<dbReference type="Pfam" id="PF18199">
    <property type="entry name" value="Dynein_C"/>
    <property type="match status" value="1"/>
</dbReference>
<feature type="domain" description="Dynein heavy chain AAA lid" evidence="23">
    <location>
        <begin position="3615"/>
        <end position="3751"/>
    </location>
</feature>
<dbReference type="Proteomes" id="UP000708208">
    <property type="component" value="Unassembled WGS sequence"/>
</dbReference>
<evidence type="ECO:0000256" key="5">
    <source>
        <dbReference type="ARBA" id="ARBA00022737"/>
    </source>
</evidence>
<dbReference type="InterPro" id="IPR004273">
    <property type="entry name" value="Dynein_heavy_D6_P-loop"/>
</dbReference>
<feature type="domain" description="Dynein heavy chain ATP-binding dynein motor region" evidence="21">
    <location>
        <begin position="3009"/>
        <end position="3226"/>
    </location>
</feature>
<dbReference type="GO" id="GO:0005524">
    <property type="term" value="F:ATP binding"/>
    <property type="evidence" value="ECO:0007669"/>
    <property type="project" value="UniProtKB-KW"/>
</dbReference>
<feature type="domain" description="Dynein heavy chain tail" evidence="16">
    <location>
        <begin position="207"/>
        <end position="782"/>
    </location>
</feature>
<evidence type="ECO:0000313" key="26">
    <source>
        <dbReference type="Proteomes" id="UP000708208"/>
    </source>
</evidence>
<evidence type="ECO:0000256" key="8">
    <source>
        <dbReference type="ARBA" id="ARBA00023017"/>
    </source>
</evidence>
<proteinExistence type="inferred from homology"/>
<dbReference type="OrthoDB" id="447173at2759"/>
<dbReference type="InterPro" id="IPR024317">
    <property type="entry name" value="Dynein_heavy_chain_D4_dom"/>
</dbReference>
<feature type="coiled-coil region" evidence="14">
    <location>
        <begin position="2858"/>
        <end position="2902"/>
    </location>
</feature>
<feature type="domain" description="Dynein heavy chain AAA module D4" evidence="20">
    <location>
        <begin position="2364"/>
        <end position="2623"/>
    </location>
</feature>
<keyword evidence="9 14" id="KW-0175">Coiled coil</keyword>
<keyword evidence="8" id="KW-0243">Dynein</keyword>
<evidence type="ECO:0000259" key="16">
    <source>
        <dbReference type="Pfam" id="PF08385"/>
    </source>
</evidence>
<dbReference type="FunFam" id="1.10.8.1220:FF:000001">
    <property type="entry name" value="Dynein axonemal heavy chain 5"/>
    <property type="match status" value="1"/>
</dbReference>
<dbReference type="PANTHER" id="PTHR45703">
    <property type="entry name" value="DYNEIN HEAVY CHAIN"/>
    <property type="match status" value="1"/>
</dbReference>
<dbReference type="Pfam" id="PF12780">
    <property type="entry name" value="AAA_8"/>
    <property type="match status" value="1"/>
</dbReference>
<comment type="subcellular location">
    <subcellularLocation>
        <location evidence="1">Cytoplasm</location>
        <location evidence="1">Cytoskeleton</location>
        <location evidence="1">Cilium axoneme</location>
    </subcellularLocation>
</comment>
<evidence type="ECO:0000256" key="12">
    <source>
        <dbReference type="ARBA" id="ARBA00023212"/>
    </source>
</evidence>
<evidence type="ECO:0000313" key="25">
    <source>
        <dbReference type="EMBL" id="CAG7717652.1"/>
    </source>
</evidence>
<keyword evidence="6" id="KW-0547">Nucleotide-binding</keyword>
<dbReference type="InterPro" id="IPR035699">
    <property type="entry name" value="AAA_6"/>
</dbReference>
<dbReference type="GO" id="GO:0005930">
    <property type="term" value="C:axoneme"/>
    <property type="evidence" value="ECO:0007669"/>
    <property type="project" value="UniProtKB-SubCell"/>
</dbReference>
<evidence type="ECO:0000259" key="21">
    <source>
        <dbReference type="Pfam" id="PF12781"/>
    </source>
</evidence>
<dbReference type="Pfam" id="PF17857">
    <property type="entry name" value="AAA_lid_1"/>
    <property type="match status" value="1"/>
</dbReference>
<dbReference type="Pfam" id="PF12774">
    <property type="entry name" value="AAA_6"/>
    <property type="match status" value="1"/>
</dbReference>
<evidence type="ECO:0000256" key="6">
    <source>
        <dbReference type="ARBA" id="ARBA00022741"/>
    </source>
</evidence>
<evidence type="ECO:0000259" key="22">
    <source>
        <dbReference type="Pfam" id="PF17857"/>
    </source>
</evidence>
<dbReference type="InterPro" id="IPR041658">
    <property type="entry name" value="AAA_lid_11"/>
</dbReference>
<dbReference type="GO" id="GO:0045505">
    <property type="term" value="F:dynein intermediate chain binding"/>
    <property type="evidence" value="ECO:0007669"/>
    <property type="project" value="InterPro"/>
</dbReference>
<name>A0A8J2JF69_9HEXA</name>
<evidence type="ECO:0000256" key="9">
    <source>
        <dbReference type="ARBA" id="ARBA00023054"/>
    </source>
</evidence>
<dbReference type="FunFam" id="3.40.50.300:FF:000063">
    <property type="entry name" value="dynein heavy chain 6, axonemal"/>
    <property type="match status" value="1"/>
</dbReference>
<dbReference type="GO" id="GO:0030286">
    <property type="term" value="C:dynein complex"/>
    <property type="evidence" value="ECO:0007669"/>
    <property type="project" value="UniProtKB-KW"/>
</dbReference>
<dbReference type="GO" id="GO:0005874">
    <property type="term" value="C:microtubule"/>
    <property type="evidence" value="ECO:0007669"/>
    <property type="project" value="UniProtKB-KW"/>
</dbReference>
<evidence type="ECO:0000256" key="10">
    <source>
        <dbReference type="ARBA" id="ARBA00023069"/>
    </source>
</evidence>
<accession>A0A8J2JF69</accession>
<dbReference type="InterPro" id="IPR035706">
    <property type="entry name" value="AAA_9"/>
</dbReference>
<dbReference type="FunFam" id="1.20.920.30:FF:000003">
    <property type="entry name" value="Dynein axonemal heavy chain 17"/>
    <property type="match status" value="1"/>
</dbReference>
<dbReference type="FunFam" id="1.20.1270.280:FF:000003">
    <property type="entry name" value="Dynein axonemal heavy chain 17"/>
    <property type="match status" value="1"/>
</dbReference>
<evidence type="ECO:0000256" key="1">
    <source>
        <dbReference type="ARBA" id="ARBA00004430"/>
    </source>
</evidence>
<dbReference type="FunFam" id="3.10.490.20:FF:000002">
    <property type="entry name" value="Dynein axonemal heavy chain 17"/>
    <property type="match status" value="1"/>
</dbReference>
<dbReference type="GO" id="GO:0008569">
    <property type="term" value="F:minus-end-directed microtubule motor activity"/>
    <property type="evidence" value="ECO:0007669"/>
    <property type="project" value="InterPro"/>
</dbReference>
<keyword evidence="11" id="KW-0505">Motor protein</keyword>
<feature type="domain" description="Dynein heavy chain region D6 P-loop" evidence="15">
    <location>
        <begin position="3467"/>
        <end position="3583"/>
    </location>
</feature>
<evidence type="ECO:0000256" key="2">
    <source>
        <dbReference type="ARBA" id="ARBA00008887"/>
    </source>
</evidence>
<dbReference type="GO" id="GO:0051959">
    <property type="term" value="F:dynein light intermediate chain binding"/>
    <property type="evidence" value="ECO:0007669"/>
    <property type="project" value="InterPro"/>
</dbReference>
<keyword evidence="7" id="KW-0067">ATP-binding</keyword>
<feature type="domain" description="Dynein heavy chain hydrolytic ATP-binding dynein motor region" evidence="18">
    <location>
        <begin position="1842"/>
        <end position="1973"/>
    </location>
</feature>
<dbReference type="Pfam" id="PF03028">
    <property type="entry name" value="Dynein_heavy"/>
    <property type="match status" value="1"/>
</dbReference>
<comment type="caution">
    <text evidence="25">The sequence shown here is derived from an EMBL/GenBank/DDBJ whole genome shotgun (WGS) entry which is preliminary data.</text>
</comment>
<gene>
    <name evidence="25" type="ORF">AFUS01_LOCUS7095</name>
</gene>
<evidence type="ECO:0000259" key="17">
    <source>
        <dbReference type="Pfam" id="PF08393"/>
    </source>
</evidence>
<dbReference type="FunFam" id="3.40.50.300:FF:001810">
    <property type="entry name" value="Cytoplasmic dynein 2 heavy chain 1"/>
    <property type="match status" value="1"/>
</dbReference>
<dbReference type="FunFam" id="1.10.8.720:FF:000002">
    <property type="entry name" value="Dynein heavy chain 9, axonemal"/>
    <property type="match status" value="1"/>
</dbReference>
<dbReference type="FunFam" id="1.10.287.2620:FF:000001">
    <property type="entry name" value="Cytoplasmic dynein heavy chain 1"/>
    <property type="match status" value="1"/>
</dbReference>
<dbReference type="InterPro" id="IPR041228">
    <property type="entry name" value="Dynein_C"/>
</dbReference>
<dbReference type="InterPro" id="IPR026983">
    <property type="entry name" value="DHC"/>
</dbReference>
<dbReference type="Pfam" id="PF08385">
    <property type="entry name" value="DHC_N1"/>
    <property type="match status" value="1"/>
</dbReference>
<dbReference type="PANTHER" id="PTHR45703:SF8">
    <property type="entry name" value="DYNEINS HEAVY CHAIN"/>
    <property type="match status" value="1"/>
</dbReference>
<dbReference type="EMBL" id="CAJVCH010047537">
    <property type="protein sequence ID" value="CAG7717652.1"/>
    <property type="molecule type" value="Genomic_DNA"/>
</dbReference>
<dbReference type="Pfam" id="PF12781">
    <property type="entry name" value="AAA_9"/>
    <property type="match status" value="1"/>
</dbReference>
<dbReference type="FunFam" id="1.20.58.1120:FF:000002">
    <property type="entry name" value="Dynein heavy chain 9, axonemal"/>
    <property type="match status" value="1"/>
</dbReference>
<evidence type="ECO:0000256" key="4">
    <source>
        <dbReference type="ARBA" id="ARBA00022701"/>
    </source>
</evidence>
<keyword evidence="5" id="KW-0677">Repeat</keyword>
<dbReference type="GO" id="GO:0007018">
    <property type="term" value="P:microtubule-based movement"/>
    <property type="evidence" value="ECO:0007669"/>
    <property type="project" value="InterPro"/>
</dbReference>